<gene>
    <name evidence="1" type="ORF">ACFPEN_14975</name>
</gene>
<accession>A0ABV9BK46</accession>
<proteinExistence type="predicted"/>
<evidence type="ECO:0000313" key="2">
    <source>
        <dbReference type="Proteomes" id="UP001595990"/>
    </source>
</evidence>
<evidence type="ECO:0000313" key="1">
    <source>
        <dbReference type="EMBL" id="MFC4514246.1"/>
    </source>
</evidence>
<comment type="caution">
    <text evidence="1">The sequence shown here is derived from an EMBL/GenBank/DDBJ whole genome shotgun (WGS) entry which is preliminary data.</text>
</comment>
<dbReference type="EMBL" id="JBHSFS010000006">
    <property type="protein sequence ID" value="MFC4514246.1"/>
    <property type="molecule type" value="Genomic_DNA"/>
</dbReference>
<dbReference type="RefSeq" id="WP_358219383.1">
    <property type="nucleotide sequence ID" value="NZ_JBHSFS010000006.1"/>
</dbReference>
<dbReference type="Proteomes" id="UP001595990">
    <property type="component" value="Unassembled WGS sequence"/>
</dbReference>
<sequence>MHASTIHWLAEAATDPETTLRLWEMDGTAPLLTGRRWDAVRLNFTLATAVVSHLKADADARPLGPYLMSDAERAMWWLLPLGTRHRFAGTEGLVVYPNDWALLAPPPARCVGGRVWVLPPEHPVLTPAERLLDAIESAQRRLVRKA</sequence>
<protein>
    <recommendedName>
        <fullName evidence="3">DNA primase/polymerase bifunctional N-terminal domain-containing protein</fullName>
    </recommendedName>
</protein>
<keyword evidence="2" id="KW-1185">Reference proteome</keyword>
<evidence type="ECO:0008006" key="3">
    <source>
        <dbReference type="Google" id="ProtNLM"/>
    </source>
</evidence>
<name>A0ABV9BK46_9ACTN</name>
<organism evidence="1 2">
    <name type="scientific">Streptomyces ehimensis</name>
    <dbReference type="NCBI Taxonomy" id="68195"/>
    <lineage>
        <taxon>Bacteria</taxon>
        <taxon>Bacillati</taxon>
        <taxon>Actinomycetota</taxon>
        <taxon>Actinomycetes</taxon>
        <taxon>Kitasatosporales</taxon>
        <taxon>Streptomycetaceae</taxon>
        <taxon>Streptomyces</taxon>
    </lineage>
</organism>
<reference evidence="2" key="1">
    <citation type="journal article" date="2019" name="Int. J. Syst. Evol. Microbiol.">
        <title>The Global Catalogue of Microorganisms (GCM) 10K type strain sequencing project: providing services to taxonomists for standard genome sequencing and annotation.</title>
        <authorList>
            <consortium name="The Broad Institute Genomics Platform"/>
            <consortium name="The Broad Institute Genome Sequencing Center for Infectious Disease"/>
            <person name="Wu L."/>
            <person name="Ma J."/>
        </authorList>
    </citation>
    <scope>NUCLEOTIDE SEQUENCE [LARGE SCALE GENOMIC DNA]</scope>
    <source>
        <strain evidence="2">CECT 8064</strain>
    </source>
</reference>